<gene>
    <name evidence="1" type="ORF">GCM10009867_03050</name>
</gene>
<reference evidence="2" key="1">
    <citation type="journal article" date="2019" name="Int. J. Syst. Evol. Microbiol.">
        <title>The Global Catalogue of Microorganisms (GCM) 10K type strain sequencing project: providing services to taxonomists for standard genome sequencing and annotation.</title>
        <authorList>
            <consortium name="The Broad Institute Genomics Platform"/>
            <consortium name="The Broad Institute Genome Sequencing Center for Infectious Disease"/>
            <person name="Wu L."/>
            <person name="Ma J."/>
        </authorList>
    </citation>
    <scope>NUCLEOTIDE SEQUENCE [LARGE SCALE GENOMIC DNA]</scope>
    <source>
        <strain evidence="2">JCM 16378</strain>
    </source>
</reference>
<dbReference type="Gene3D" id="3.10.310.10">
    <property type="entry name" value="Diaminopimelate Epimerase, Chain A, domain 1"/>
    <property type="match status" value="2"/>
</dbReference>
<dbReference type="Pfam" id="PF02567">
    <property type="entry name" value="PhzC-PhzF"/>
    <property type="match status" value="1"/>
</dbReference>
<dbReference type="PANTHER" id="PTHR13774">
    <property type="entry name" value="PHENAZINE BIOSYNTHESIS PROTEIN"/>
    <property type="match status" value="1"/>
</dbReference>
<comment type="caution">
    <text evidence="1">The sequence shown here is derived from an EMBL/GenBank/DDBJ whole genome shotgun (WGS) entry which is preliminary data.</text>
</comment>
<dbReference type="SUPFAM" id="SSF54506">
    <property type="entry name" value="Diaminopimelate epimerase-like"/>
    <property type="match status" value="1"/>
</dbReference>
<dbReference type="Proteomes" id="UP001501326">
    <property type="component" value="Unassembled WGS sequence"/>
</dbReference>
<accession>A0ABP6GWL7</accession>
<dbReference type="EMBL" id="BAAARN010000001">
    <property type="protein sequence ID" value="GAA2730813.1"/>
    <property type="molecule type" value="Genomic_DNA"/>
</dbReference>
<proteinExistence type="predicted"/>
<dbReference type="PANTHER" id="PTHR13774:SF32">
    <property type="entry name" value="ANTISENSE-ENHANCING SEQUENCE 1"/>
    <property type="match status" value="1"/>
</dbReference>
<keyword evidence="2" id="KW-1185">Reference proteome</keyword>
<evidence type="ECO:0000313" key="2">
    <source>
        <dbReference type="Proteomes" id="UP001501326"/>
    </source>
</evidence>
<dbReference type="RefSeq" id="WP_344189583.1">
    <property type="nucleotide sequence ID" value="NZ_BAAARN010000001.1"/>
</dbReference>
<evidence type="ECO:0000313" key="1">
    <source>
        <dbReference type="EMBL" id="GAA2730813.1"/>
    </source>
</evidence>
<dbReference type="NCBIfam" id="TIGR00654">
    <property type="entry name" value="PhzF_family"/>
    <property type="match status" value="1"/>
</dbReference>
<dbReference type="InterPro" id="IPR003719">
    <property type="entry name" value="Phenazine_PhzF-like"/>
</dbReference>
<organism evidence="1 2">
    <name type="scientific">Pedococcus aerophilus</name>
    <dbReference type="NCBI Taxonomy" id="436356"/>
    <lineage>
        <taxon>Bacteria</taxon>
        <taxon>Bacillati</taxon>
        <taxon>Actinomycetota</taxon>
        <taxon>Actinomycetes</taxon>
        <taxon>Micrococcales</taxon>
        <taxon>Intrasporangiaceae</taxon>
        <taxon>Pedococcus</taxon>
    </lineage>
</organism>
<sequence>MRLTYRLLNVFARAGDPFSGNPLCVVEEAQDLTDDQMQGLARQFNLSETTFLVPAADGTDSGTDSRTDSRPDAGVRIFTPNYEMAFAGHPTLGTAHVVRSLGLGGDTLSLSMPAGTIPVSAERDTWTLTANPGVVHAEYQVDEIASCVGLGPQDLVGPVQQVSTGSAQVIAQASSVDAVRRAVGDAALMRQFAGMGTRGGETLVYLWCETGAGEIEARALFTQGSAAIEDPATGSACSNLGAWLADKGRSGTWVVSQGAQAGRPSTLLLSVDDGTVRVGGLVHALGEGTVEL</sequence>
<dbReference type="PIRSF" id="PIRSF016184">
    <property type="entry name" value="PhzC_PhzF"/>
    <property type="match status" value="1"/>
</dbReference>
<protein>
    <submittedName>
        <fullName evidence="1">PhzF family phenazine biosynthesis protein</fullName>
    </submittedName>
</protein>
<name>A0ABP6GWL7_9MICO</name>